<dbReference type="Proteomes" id="UP000019102">
    <property type="component" value="Unassembled WGS sequence"/>
</dbReference>
<dbReference type="AlphaFoldDB" id="W4VH34"/>
<dbReference type="EMBL" id="BAVS01000003">
    <property type="protein sequence ID" value="GAE92069.1"/>
    <property type="molecule type" value="Genomic_DNA"/>
</dbReference>
<dbReference type="GO" id="GO:0009401">
    <property type="term" value="P:phosphoenolpyruvate-dependent sugar phosphotransferase system"/>
    <property type="evidence" value="ECO:0007669"/>
    <property type="project" value="UniProtKB-KW"/>
</dbReference>
<evidence type="ECO:0000313" key="14">
    <source>
        <dbReference type="Proteomes" id="UP000019102"/>
    </source>
</evidence>
<reference evidence="13 14" key="1">
    <citation type="journal article" date="2014" name="Genome Announc.">
        <title>Draft Genome Sequence of the Boron-Tolerant and Moderately Halotolerant Bacterium Gracilibacillus boraciitolerans JCM 21714T.</title>
        <authorList>
            <person name="Ahmed I."/>
            <person name="Oshima K."/>
            <person name="Suda W."/>
            <person name="Kitamura K."/>
            <person name="Iida T."/>
            <person name="Ohmori Y."/>
            <person name="Fujiwara T."/>
            <person name="Hattori M."/>
            <person name="Ohkuma M."/>
        </authorList>
    </citation>
    <scope>NUCLEOTIDE SEQUENCE [LARGE SCALE GENOMIC DNA]</scope>
    <source>
        <strain evidence="13 14">JCM 21714</strain>
    </source>
</reference>
<gene>
    <name evidence="13" type="ORF">JCM21714_1050</name>
</gene>
<dbReference type="PANTHER" id="PTHR30181">
    <property type="entry name" value="MANNITOL PERMEASE IIC COMPONENT"/>
    <property type="match status" value="1"/>
</dbReference>
<dbReference type="Pfam" id="PF00359">
    <property type="entry name" value="PTS_EIIA_2"/>
    <property type="match status" value="1"/>
</dbReference>
<dbReference type="STRING" id="1298598.JCM21714_1050"/>
<accession>W4VH34</accession>
<keyword evidence="8" id="KW-0418">Kinase</keyword>
<comment type="function">
    <text evidence="1">The phosphoenolpyruvate-dependent sugar phosphotransferase system (sugar PTS), a major carbohydrate active transport system, catalyzes the phosphorylation of incoming sugar substrates concomitantly with their translocation across the cell membrane. The enzyme II CmtAB PTS system is involved in D-mannitol transport.</text>
</comment>
<evidence type="ECO:0000256" key="2">
    <source>
        <dbReference type="ARBA" id="ARBA00014783"/>
    </source>
</evidence>
<dbReference type="RefSeq" id="WP_035722024.1">
    <property type="nucleotide sequence ID" value="NZ_BAVS01000003.1"/>
</dbReference>
<dbReference type="OrthoDB" id="1640042at2"/>
<dbReference type="PANTHER" id="PTHR30181:SF2">
    <property type="entry name" value="PTS SYSTEM MANNITOL-SPECIFIC EIICBA COMPONENT"/>
    <property type="match status" value="1"/>
</dbReference>
<proteinExistence type="predicted"/>
<feature type="domain" description="PTS EIIA type-2" evidence="12">
    <location>
        <begin position="4"/>
        <end position="145"/>
    </location>
</feature>
<evidence type="ECO:0000256" key="6">
    <source>
        <dbReference type="ARBA" id="ARBA00022679"/>
    </source>
</evidence>
<keyword evidence="7" id="KW-0598">Phosphotransferase system</keyword>
<keyword evidence="4" id="KW-0597">Phosphoprotein</keyword>
<keyword evidence="5" id="KW-0762">Sugar transport</keyword>
<evidence type="ECO:0000256" key="5">
    <source>
        <dbReference type="ARBA" id="ARBA00022597"/>
    </source>
</evidence>
<evidence type="ECO:0000256" key="9">
    <source>
        <dbReference type="ARBA" id="ARBA00029908"/>
    </source>
</evidence>
<evidence type="ECO:0000256" key="7">
    <source>
        <dbReference type="ARBA" id="ARBA00022683"/>
    </source>
</evidence>
<keyword evidence="3" id="KW-0813">Transport</keyword>
<dbReference type="Gene3D" id="3.40.930.10">
    <property type="entry name" value="Mannitol-specific EII, Chain A"/>
    <property type="match status" value="1"/>
</dbReference>
<dbReference type="GO" id="GO:0005886">
    <property type="term" value="C:plasma membrane"/>
    <property type="evidence" value="ECO:0007669"/>
    <property type="project" value="TreeGrafter"/>
</dbReference>
<evidence type="ECO:0000256" key="1">
    <source>
        <dbReference type="ARBA" id="ARBA00002434"/>
    </source>
</evidence>
<evidence type="ECO:0000256" key="10">
    <source>
        <dbReference type="ARBA" id="ARBA00030956"/>
    </source>
</evidence>
<evidence type="ECO:0000256" key="11">
    <source>
        <dbReference type="ARBA" id="ARBA00030962"/>
    </source>
</evidence>
<evidence type="ECO:0000313" key="13">
    <source>
        <dbReference type="EMBL" id="GAE92069.1"/>
    </source>
</evidence>
<evidence type="ECO:0000256" key="4">
    <source>
        <dbReference type="ARBA" id="ARBA00022553"/>
    </source>
</evidence>
<dbReference type="GO" id="GO:0090563">
    <property type="term" value="F:protein-phosphocysteine-sugar phosphotransferase activity"/>
    <property type="evidence" value="ECO:0007669"/>
    <property type="project" value="TreeGrafter"/>
</dbReference>
<protein>
    <recommendedName>
        <fullName evidence="2">Mannitol-specific phosphotransferase enzyme IIA component</fullName>
    </recommendedName>
    <alternativeName>
        <fullName evidence="10">EIIA</fullName>
    </alternativeName>
    <alternativeName>
        <fullName evidence="11">EIII</fullName>
    </alternativeName>
    <alternativeName>
        <fullName evidence="9">PTS system mannitol-specific EIIA component</fullName>
    </alternativeName>
</protein>
<dbReference type="CDD" id="cd00211">
    <property type="entry name" value="PTS_IIA_fru"/>
    <property type="match status" value="1"/>
</dbReference>
<evidence type="ECO:0000259" key="12">
    <source>
        <dbReference type="PROSITE" id="PS51094"/>
    </source>
</evidence>
<dbReference type="SUPFAM" id="SSF55804">
    <property type="entry name" value="Phoshotransferase/anion transport protein"/>
    <property type="match status" value="1"/>
</dbReference>
<dbReference type="PROSITE" id="PS51094">
    <property type="entry name" value="PTS_EIIA_TYPE_2"/>
    <property type="match status" value="1"/>
</dbReference>
<evidence type="ECO:0000256" key="8">
    <source>
        <dbReference type="ARBA" id="ARBA00022777"/>
    </source>
</evidence>
<sequence>MTKEILTKDTIVLGAHPPNNKEEAIRFTGNILRDHGYVEATYVEKMLEREQVTTTYIGNNVAIPPHGTEDAKKAVLETGISVVIVPEGVDFDGNTVKILIGIAGKGDEHLEILSKIAIVCSEEENITKLIQAETKDEIINLLGGVN</sequence>
<dbReference type="InterPro" id="IPR050893">
    <property type="entry name" value="Sugar_PTS"/>
</dbReference>
<keyword evidence="14" id="KW-1185">Reference proteome</keyword>
<dbReference type="InterPro" id="IPR016152">
    <property type="entry name" value="PTrfase/Anion_transptr"/>
</dbReference>
<name>W4VH34_9BACI</name>
<evidence type="ECO:0000256" key="3">
    <source>
        <dbReference type="ARBA" id="ARBA00022448"/>
    </source>
</evidence>
<dbReference type="GO" id="GO:0016301">
    <property type="term" value="F:kinase activity"/>
    <property type="evidence" value="ECO:0007669"/>
    <property type="project" value="UniProtKB-KW"/>
</dbReference>
<dbReference type="InterPro" id="IPR002178">
    <property type="entry name" value="PTS_EIIA_type-2_dom"/>
</dbReference>
<organism evidence="13 14">
    <name type="scientific">Gracilibacillus boraciitolerans JCM 21714</name>
    <dbReference type="NCBI Taxonomy" id="1298598"/>
    <lineage>
        <taxon>Bacteria</taxon>
        <taxon>Bacillati</taxon>
        <taxon>Bacillota</taxon>
        <taxon>Bacilli</taxon>
        <taxon>Bacillales</taxon>
        <taxon>Bacillaceae</taxon>
        <taxon>Gracilibacillus</taxon>
    </lineage>
</organism>
<comment type="caution">
    <text evidence="13">The sequence shown here is derived from an EMBL/GenBank/DDBJ whole genome shotgun (WGS) entry which is preliminary data.</text>
</comment>
<keyword evidence="6" id="KW-0808">Transferase</keyword>
<dbReference type="eggNOG" id="COG4668">
    <property type="taxonomic scope" value="Bacteria"/>
</dbReference>